<keyword evidence="1" id="KW-1185">Reference proteome</keyword>
<dbReference type="AlphaFoldDB" id="A0A1I7YIY2"/>
<dbReference type="WBParaSite" id="L893_g16846.t1">
    <property type="protein sequence ID" value="L893_g16846.t1"/>
    <property type="gene ID" value="L893_g16846"/>
</dbReference>
<name>A0A1I7YIY2_9BILA</name>
<protein>
    <submittedName>
        <fullName evidence="2">FBA_2 domain-containing protein</fullName>
    </submittedName>
</protein>
<dbReference type="Proteomes" id="UP000095287">
    <property type="component" value="Unplaced"/>
</dbReference>
<organism evidence="1 2">
    <name type="scientific">Steinernema glaseri</name>
    <dbReference type="NCBI Taxonomy" id="37863"/>
    <lineage>
        <taxon>Eukaryota</taxon>
        <taxon>Metazoa</taxon>
        <taxon>Ecdysozoa</taxon>
        <taxon>Nematoda</taxon>
        <taxon>Chromadorea</taxon>
        <taxon>Rhabditida</taxon>
        <taxon>Tylenchina</taxon>
        <taxon>Panagrolaimomorpha</taxon>
        <taxon>Strongyloidoidea</taxon>
        <taxon>Steinernematidae</taxon>
        <taxon>Steinernema</taxon>
    </lineage>
</organism>
<evidence type="ECO:0000313" key="1">
    <source>
        <dbReference type="Proteomes" id="UP000095287"/>
    </source>
</evidence>
<reference evidence="2" key="1">
    <citation type="submission" date="2016-11" db="UniProtKB">
        <authorList>
            <consortium name="WormBaseParasite"/>
        </authorList>
    </citation>
    <scope>IDENTIFICATION</scope>
</reference>
<evidence type="ECO:0000313" key="2">
    <source>
        <dbReference type="WBParaSite" id="L893_g16846.t1"/>
    </source>
</evidence>
<proteinExistence type="predicted"/>
<sequence>MDSMPYGFLEQLCSTLSDEQLRGILELNAPLWMERAATHLRKRKYFTVTVKVFPAPRSAEQNGDRHSVSFWEIQKDGAPGEGEDRGTVTFEDLKTRERRFLRLRRINFIFEHYRGEAVTTNFEEIVNFITSPALMDKNSALSVLSPEDWRLNTNGLLRILNTEKFLAFRKLCLFNEGGDICERILPFQILNNTHLNKLVMRGDQDWLREDKPCVARFVNKKGPKSLFVVCDDVLQNNATYIKQWLRDPTFEFELNIGQNFLVGHSVAPYLHRLDDDFYGLVHPNDSRACVWASVWQQHGHELFSMKFARDNARMLETVSEECQKSQCYLCQQK</sequence>
<accession>A0A1I7YIY2</accession>